<sequence>MSHGSQDMQCRGGSKEAPRGVLVGGQGVSREQREVLWQAGEVCRHHHRLTLPPAGAQTTPPPPPLLLAARCQYHLAGTRVRWFIRSTIPENVSQRIDSDV</sequence>
<accession>A0A5B7IEY1</accession>
<evidence type="ECO:0000313" key="3">
    <source>
        <dbReference type="Proteomes" id="UP000324222"/>
    </source>
</evidence>
<dbReference type="Proteomes" id="UP000324222">
    <property type="component" value="Unassembled WGS sequence"/>
</dbReference>
<keyword evidence="3" id="KW-1185">Reference proteome</keyword>
<proteinExistence type="predicted"/>
<reference evidence="2 3" key="1">
    <citation type="submission" date="2019-05" db="EMBL/GenBank/DDBJ databases">
        <title>Another draft genome of Portunus trituberculatus and its Hox gene families provides insights of decapod evolution.</title>
        <authorList>
            <person name="Jeong J.-H."/>
            <person name="Song I."/>
            <person name="Kim S."/>
            <person name="Choi T."/>
            <person name="Kim D."/>
            <person name="Ryu S."/>
            <person name="Kim W."/>
        </authorList>
    </citation>
    <scope>NUCLEOTIDE SEQUENCE [LARGE SCALE GENOMIC DNA]</scope>
    <source>
        <tissue evidence="2">Muscle</tissue>
    </source>
</reference>
<feature type="region of interest" description="Disordered" evidence="1">
    <location>
        <begin position="1"/>
        <end position="26"/>
    </location>
</feature>
<comment type="caution">
    <text evidence="2">The sequence shown here is derived from an EMBL/GenBank/DDBJ whole genome shotgun (WGS) entry which is preliminary data.</text>
</comment>
<name>A0A5B7IEY1_PORTR</name>
<dbReference type="EMBL" id="VSRR010053873">
    <property type="protein sequence ID" value="MPC80389.1"/>
    <property type="molecule type" value="Genomic_DNA"/>
</dbReference>
<evidence type="ECO:0000313" key="2">
    <source>
        <dbReference type="EMBL" id="MPC80389.1"/>
    </source>
</evidence>
<dbReference type="AlphaFoldDB" id="A0A5B7IEY1"/>
<evidence type="ECO:0000256" key="1">
    <source>
        <dbReference type="SAM" id="MobiDB-lite"/>
    </source>
</evidence>
<gene>
    <name evidence="2" type="ORF">E2C01_074967</name>
</gene>
<organism evidence="2 3">
    <name type="scientific">Portunus trituberculatus</name>
    <name type="common">Swimming crab</name>
    <name type="synonym">Neptunus trituberculatus</name>
    <dbReference type="NCBI Taxonomy" id="210409"/>
    <lineage>
        <taxon>Eukaryota</taxon>
        <taxon>Metazoa</taxon>
        <taxon>Ecdysozoa</taxon>
        <taxon>Arthropoda</taxon>
        <taxon>Crustacea</taxon>
        <taxon>Multicrustacea</taxon>
        <taxon>Malacostraca</taxon>
        <taxon>Eumalacostraca</taxon>
        <taxon>Eucarida</taxon>
        <taxon>Decapoda</taxon>
        <taxon>Pleocyemata</taxon>
        <taxon>Brachyura</taxon>
        <taxon>Eubrachyura</taxon>
        <taxon>Portunoidea</taxon>
        <taxon>Portunidae</taxon>
        <taxon>Portuninae</taxon>
        <taxon>Portunus</taxon>
    </lineage>
</organism>
<protein>
    <submittedName>
        <fullName evidence="2">Uncharacterized protein</fullName>
    </submittedName>
</protein>